<reference evidence="9" key="1">
    <citation type="submission" date="2020-07" db="EMBL/GenBank/DDBJ databases">
        <title>Huge and variable diversity of episymbiotic CPR bacteria and DPANN archaea in groundwater ecosystems.</title>
        <authorList>
            <person name="He C.Y."/>
            <person name="Keren R."/>
            <person name="Whittaker M."/>
            <person name="Farag I.F."/>
            <person name="Doudna J."/>
            <person name="Cate J.H.D."/>
            <person name="Banfield J.F."/>
        </authorList>
    </citation>
    <scope>NUCLEOTIDE SEQUENCE</scope>
    <source>
        <strain evidence="9">NC_groundwater_1813_Pr3_B-0.1um_71_17</strain>
    </source>
</reference>
<evidence type="ECO:0000256" key="2">
    <source>
        <dbReference type="ARBA" id="ARBA00009677"/>
    </source>
</evidence>
<dbReference type="PANTHER" id="PTHR30435">
    <property type="entry name" value="FLAGELLAR PROTEIN"/>
    <property type="match status" value="1"/>
</dbReference>
<dbReference type="InterPro" id="IPR010930">
    <property type="entry name" value="Flg_bb/hook_C_dom"/>
</dbReference>
<protein>
    <recommendedName>
        <fullName evidence="3 6">Flagellar basal-body rod protein FlgC</fullName>
    </recommendedName>
</protein>
<evidence type="ECO:0000256" key="3">
    <source>
        <dbReference type="ARBA" id="ARBA00017941"/>
    </source>
</evidence>
<evidence type="ECO:0000256" key="1">
    <source>
        <dbReference type="ARBA" id="ARBA00004117"/>
    </source>
</evidence>
<evidence type="ECO:0000313" key="10">
    <source>
        <dbReference type="Proteomes" id="UP000696931"/>
    </source>
</evidence>
<keyword evidence="9" id="KW-0282">Flagellum</keyword>
<dbReference type="Pfam" id="PF06429">
    <property type="entry name" value="Flg_bbr_C"/>
    <property type="match status" value="1"/>
</dbReference>
<feature type="domain" description="Flagellar basal-body/hook protein C-terminal" evidence="8">
    <location>
        <begin position="79"/>
        <end position="123"/>
    </location>
</feature>
<evidence type="ECO:0000256" key="5">
    <source>
        <dbReference type="ARBA" id="ARBA00025933"/>
    </source>
</evidence>
<feature type="compositionally biased region" description="Basic and acidic residues" evidence="7">
    <location>
        <begin position="68"/>
        <end position="77"/>
    </location>
</feature>
<evidence type="ECO:0000259" key="8">
    <source>
        <dbReference type="Pfam" id="PF06429"/>
    </source>
</evidence>
<comment type="caution">
    <text evidence="9">The sequence shown here is derived from an EMBL/GenBank/DDBJ whole genome shotgun (WGS) entry which is preliminary data.</text>
</comment>
<gene>
    <name evidence="9" type="primary">flgC</name>
    <name evidence="9" type="ORF">HZA61_15930</name>
</gene>
<keyword evidence="4 6" id="KW-0975">Bacterial flagellum</keyword>
<feature type="compositionally biased region" description="Polar residues" evidence="7">
    <location>
        <begin position="51"/>
        <end position="61"/>
    </location>
</feature>
<comment type="subunit">
    <text evidence="5 6">The basal body constitutes a major portion of the flagellar organelle and consists of four rings (L,P,S, and M) mounted on a central rod. The rod consists of about 26 subunits of FlgG in the distal portion, and FlgB, FlgC and FlgF are thought to build up the proximal portion of the rod with about 6 subunits each.</text>
</comment>
<proteinExistence type="inferred from homology"/>
<evidence type="ECO:0000313" key="9">
    <source>
        <dbReference type="EMBL" id="MBI5170975.1"/>
    </source>
</evidence>
<dbReference type="GO" id="GO:0071978">
    <property type="term" value="P:bacterial-type flagellum-dependent swarming motility"/>
    <property type="evidence" value="ECO:0007669"/>
    <property type="project" value="TreeGrafter"/>
</dbReference>
<sequence length="124" mass="13497">MPGLGTSADGMSVQQRFMEVIAKNLANAEVTRTPEGGAYKREVAQMATDPATGQPTLQVAQDPNPGRKVYDPSHPDADAQGFVEYPNVDVNTELVDLMIVRRVHEANVTVFQAAKAMMRRALDI</sequence>
<dbReference type="EMBL" id="JACRIW010000114">
    <property type="protein sequence ID" value="MBI5170975.1"/>
    <property type="molecule type" value="Genomic_DNA"/>
</dbReference>
<feature type="region of interest" description="Disordered" evidence="7">
    <location>
        <begin position="48"/>
        <end position="78"/>
    </location>
</feature>
<dbReference type="InterPro" id="IPR006299">
    <property type="entry name" value="FlgC"/>
</dbReference>
<name>A0A933SGN8_UNCEI</name>
<dbReference type="Proteomes" id="UP000696931">
    <property type="component" value="Unassembled WGS sequence"/>
</dbReference>
<evidence type="ECO:0000256" key="4">
    <source>
        <dbReference type="ARBA" id="ARBA00023143"/>
    </source>
</evidence>
<dbReference type="NCBIfam" id="TIGR01395">
    <property type="entry name" value="FlgC"/>
    <property type="match status" value="1"/>
</dbReference>
<keyword evidence="9" id="KW-0966">Cell projection</keyword>
<comment type="subcellular location">
    <subcellularLocation>
        <location evidence="1 6">Bacterial flagellum basal body</location>
    </subcellularLocation>
</comment>
<evidence type="ECO:0000256" key="6">
    <source>
        <dbReference type="RuleBase" id="RU362062"/>
    </source>
</evidence>
<comment type="similarity">
    <text evidence="2">Belongs to the flagella basal body rod proteins family.</text>
</comment>
<dbReference type="PANTHER" id="PTHR30435:SF2">
    <property type="entry name" value="FLAGELLAR BASAL-BODY ROD PROTEIN FLGC"/>
    <property type="match status" value="1"/>
</dbReference>
<evidence type="ECO:0000256" key="7">
    <source>
        <dbReference type="SAM" id="MobiDB-lite"/>
    </source>
</evidence>
<accession>A0A933SGN8</accession>
<dbReference type="AlphaFoldDB" id="A0A933SGN8"/>
<keyword evidence="9" id="KW-0969">Cilium</keyword>
<organism evidence="9 10">
    <name type="scientific">Eiseniibacteriota bacterium</name>
    <dbReference type="NCBI Taxonomy" id="2212470"/>
    <lineage>
        <taxon>Bacteria</taxon>
        <taxon>Candidatus Eiseniibacteriota</taxon>
    </lineage>
</organism>
<dbReference type="GO" id="GO:0030694">
    <property type="term" value="C:bacterial-type flagellum basal body, rod"/>
    <property type="evidence" value="ECO:0007669"/>
    <property type="project" value="UniProtKB-UniRule"/>
</dbReference>